<proteinExistence type="predicted"/>
<reference evidence="2" key="1">
    <citation type="submission" date="2017-07" db="EMBL/GenBank/DDBJ databases">
        <title>Taro Niue Genome Assembly and Annotation.</title>
        <authorList>
            <person name="Atibalentja N."/>
            <person name="Keating K."/>
            <person name="Fields C.J."/>
        </authorList>
    </citation>
    <scope>NUCLEOTIDE SEQUENCE</scope>
    <source>
        <strain evidence="2">Niue_2</strain>
        <tissue evidence="2">Leaf</tissue>
    </source>
</reference>
<accession>A0A843VQH2</accession>
<evidence type="ECO:0000313" key="2">
    <source>
        <dbReference type="EMBL" id="MQL94393.1"/>
    </source>
</evidence>
<dbReference type="Proteomes" id="UP000652761">
    <property type="component" value="Unassembled WGS sequence"/>
</dbReference>
<sequence>MSGPGEERPNVLVNRGSSDEEPVESDGTGQEWRAPVLEVVDNFSAAVGHAPDGGDGAVVVIPVASSGSLFQLYVTLGPFRVPGTVGGDRENRVLGLGRESGSRGRYSWRRQARELMEQQDESDMPA</sequence>
<evidence type="ECO:0000256" key="1">
    <source>
        <dbReference type="SAM" id="MobiDB-lite"/>
    </source>
</evidence>
<dbReference type="AlphaFoldDB" id="A0A843VQH2"/>
<protein>
    <submittedName>
        <fullName evidence="2">Uncharacterized protein</fullName>
    </submittedName>
</protein>
<comment type="caution">
    <text evidence="2">The sequence shown here is derived from an EMBL/GenBank/DDBJ whole genome shotgun (WGS) entry which is preliminary data.</text>
</comment>
<keyword evidence="3" id="KW-1185">Reference proteome</keyword>
<feature type="region of interest" description="Disordered" evidence="1">
    <location>
        <begin position="1"/>
        <end position="32"/>
    </location>
</feature>
<dbReference type="EMBL" id="NMUH01001668">
    <property type="protein sequence ID" value="MQL94393.1"/>
    <property type="molecule type" value="Genomic_DNA"/>
</dbReference>
<organism evidence="2 3">
    <name type="scientific">Colocasia esculenta</name>
    <name type="common">Wild taro</name>
    <name type="synonym">Arum esculentum</name>
    <dbReference type="NCBI Taxonomy" id="4460"/>
    <lineage>
        <taxon>Eukaryota</taxon>
        <taxon>Viridiplantae</taxon>
        <taxon>Streptophyta</taxon>
        <taxon>Embryophyta</taxon>
        <taxon>Tracheophyta</taxon>
        <taxon>Spermatophyta</taxon>
        <taxon>Magnoliopsida</taxon>
        <taxon>Liliopsida</taxon>
        <taxon>Araceae</taxon>
        <taxon>Aroideae</taxon>
        <taxon>Colocasieae</taxon>
        <taxon>Colocasia</taxon>
    </lineage>
</organism>
<name>A0A843VQH2_COLES</name>
<evidence type="ECO:0000313" key="3">
    <source>
        <dbReference type="Proteomes" id="UP000652761"/>
    </source>
</evidence>
<gene>
    <name evidence="2" type="ORF">Taro_027050</name>
</gene>